<organism evidence="2 3">
    <name type="scientific">Coptotermes formosanus</name>
    <name type="common">Formosan subterranean termite</name>
    <dbReference type="NCBI Taxonomy" id="36987"/>
    <lineage>
        <taxon>Eukaryota</taxon>
        <taxon>Metazoa</taxon>
        <taxon>Ecdysozoa</taxon>
        <taxon>Arthropoda</taxon>
        <taxon>Hexapoda</taxon>
        <taxon>Insecta</taxon>
        <taxon>Pterygota</taxon>
        <taxon>Neoptera</taxon>
        <taxon>Polyneoptera</taxon>
        <taxon>Dictyoptera</taxon>
        <taxon>Blattodea</taxon>
        <taxon>Blattoidea</taxon>
        <taxon>Termitoidae</taxon>
        <taxon>Rhinotermitidae</taxon>
        <taxon>Coptotermes</taxon>
    </lineage>
</organism>
<gene>
    <name evidence="2" type="ORF">Cfor_12707</name>
</gene>
<evidence type="ECO:0008006" key="4">
    <source>
        <dbReference type="Google" id="ProtNLM"/>
    </source>
</evidence>
<feature type="transmembrane region" description="Helical" evidence="1">
    <location>
        <begin position="19"/>
        <end position="36"/>
    </location>
</feature>
<dbReference type="EMBL" id="BLKM01012680">
    <property type="protein sequence ID" value="GFG37369.1"/>
    <property type="molecule type" value="Genomic_DNA"/>
</dbReference>
<reference evidence="3" key="1">
    <citation type="submission" date="2020-01" db="EMBL/GenBank/DDBJ databases">
        <title>Draft genome sequence of the Termite Coptotermes fromosanus.</title>
        <authorList>
            <person name="Itakura S."/>
            <person name="Yosikawa Y."/>
            <person name="Umezawa K."/>
        </authorList>
    </citation>
    <scope>NUCLEOTIDE SEQUENCE [LARGE SCALE GENOMIC DNA]</scope>
</reference>
<dbReference type="Proteomes" id="UP000502823">
    <property type="component" value="Unassembled WGS sequence"/>
</dbReference>
<evidence type="ECO:0000256" key="1">
    <source>
        <dbReference type="SAM" id="Phobius"/>
    </source>
</evidence>
<evidence type="ECO:0000313" key="3">
    <source>
        <dbReference type="Proteomes" id="UP000502823"/>
    </source>
</evidence>
<proteinExistence type="predicted"/>
<feature type="transmembrane region" description="Helical" evidence="1">
    <location>
        <begin position="124"/>
        <end position="141"/>
    </location>
</feature>
<feature type="transmembrane region" description="Helical" evidence="1">
    <location>
        <begin position="48"/>
        <end position="67"/>
    </location>
</feature>
<evidence type="ECO:0000313" key="2">
    <source>
        <dbReference type="EMBL" id="GFG37369.1"/>
    </source>
</evidence>
<name>A0A6L2PXV9_COPFO</name>
<dbReference type="InterPro" id="IPR052728">
    <property type="entry name" value="O2_lipid_transport_reg"/>
</dbReference>
<keyword evidence="1" id="KW-0472">Membrane</keyword>
<feature type="non-terminal residue" evidence="2">
    <location>
        <position position="154"/>
    </location>
</feature>
<dbReference type="OrthoDB" id="4794873at2759"/>
<keyword evidence="3" id="KW-1185">Reference proteome</keyword>
<comment type="caution">
    <text evidence="2">The sequence shown here is derived from an EMBL/GenBank/DDBJ whole genome shotgun (WGS) entry which is preliminary data.</text>
</comment>
<dbReference type="PANTHER" id="PTHR11161:SF4">
    <property type="entry name" value="DROP DEAD"/>
    <property type="match status" value="1"/>
</dbReference>
<protein>
    <recommendedName>
        <fullName evidence="4">Acyltransferase 3 domain-containing protein</fullName>
    </recommendedName>
</protein>
<feature type="transmembrane region" description="Helical" evidence="1">
    <location>
        <begin position="79"/>
        <end position="103"/>
    </location>
</feature>
<keyword evidence="1" id="KW-1133">Transmembrane helix</keyword>
<keyword evidence="1" id="KW-0812">Transmembrane</keyword>
<dbReference type="PANTHER" id="PTHR11161">
    <property type="entry name" value="O-ACYLTRANSFERASE"/>
    <property type="match status" value="1"/>
</dbReference>
<dbReference type="AlphaFoldDB" id="A0A6L2PXV9"/>
<dbReference type="InParanoid" id="A0A6L2PXV9"/>
<feature type="non-terminal residue" evidence="2">
    <location>
        <position position="1"/>
    </location>
</feature>
<accession>A0A6L2PXV9</accession>
<sequence length="154" mass="17893">IRQLFQTADLSYALPSHRATVYVMGIVLGFVLRYCGRDFRLKKMHLTLGWTTAMICFYMSIVSPAYMASQHYVYNTRDAANFAAFTPISWCLFVAWIIFVSYISQGGLLNRVLSWRGFLVTTRLSYALYLIQFPIFFYTVGKNRVIQTYNVFLL</sequence>